<proteinExistence type="predicted"/>
<sequence>MPVLFQKFIKREDLIRNRGVVYIFGDNIMRRGMGGQAAEMRNEPNALGIATKRSPEHDEIDYFDESPEGIVAQKAIIDQDFKKAFEHVKAGGILIWPTDGIGTGISELPKRAPTTMTYIEDKLTALIRVGRLFDKGDVKGAFEMAKEHI</sequence>
<dbReference type="InterPro" id="IPR057153">
    <property type="entry name" value="DUF7831"/>
</dbReference>
<dbReference type="Proteomes" id="UP001057427">
    <property type="component" value="Segment"/>
</dbReference>
<evidence type="ECO:0000313" key="2">
    <source>
        <dbReference type="EMBL" id="UTC29925.1"/>
    </source>
</evidence>
<organism evidence="2 3">
    <name type="scientific">Brevundimonas phage vB_BgoS-Bajun</name>
    <dbReference type="NCBI Taxonomy" id="2948594"/>
    <lineage>
        <taxon>Viruses</taxon>
        <taxon>Duplodnaviria</taxon>
        <taxon>Heunggongvirae</taxon>
        <taxon>Uroviricota</taxon>
        <taxon>Caudoviricetes</taxon>
        <taxon>Dolichocephalovirinae</taxon>
    </lineage>
</organism>
<reference evidence="2" key="1">
    <citation type="submission" date="2022-05" db="EMBL/GenBank/DDBJ databases">
        <authorList>
            <person name="Friedrich I."/>
            <person name="Poehlein A."/>
            <person name="Schneider D."/>
            <person name="Hertel R."/>
            <person name="Daniel R."/>
        </authorList>
    </citation>
    <scope>NUCLEOTIDE SEQUENCE</scope>
</reference>
<gene>
    <name evidence="2" type="ORF">BAJUN_03230</name>
</gene>
<dbReference type="EMBL" id="ON529858">
    <property type="protein sequence ID" value="UTC29925.1"/>
    <property type="molecule type" value="Genomic_DNA"/>
</dbReference>
<accession>A0A9E7N6F0</accession>
<keyword evidence="3" id="KW-1185">Reference proteome</keyword>
<evidence type="ECO:0000259" key="1">
    <source>
        <dbReference type="Pfam" id="PF25176"/>
    </source>
</evidence>
<name>A0A9E7N6F0_9CAUD</name>
<protein>
    <recommendedName>
        <fullName evidence="1">DUF7831 domain-containing protein</fullName>
    </recommendedName>
</protein>
<evidence type="ECO:0000313" key="3">
    <source>
        <dbReference type="Proteomes" id="UP001057427"/>
    </source>
</evidence>
<feature type="domain" description="DUF7831" evidence="1">
    <location>
        <begin position="4"/>
        <end position="121"/>
    </location>
</feature>
<dbReference type="Pfam" id="PF25176">
    <property type="entry name" value="DUF7831"/>
    <property type="match status" value="1"/>
</dbReference>